<organism evidence="1 2">
    <name type="scientific">Rhizophagus irregularis (strain DAOM 197198w)</name>
    <name type="common">Glomus intraradices</name>
    <dbReference type="NCBI Taxonomy" id="1432141"/>
    <lineage>
        <taxon>Eukaryota</taxon>
        <taxon>Fungi</taxon>
        <taxon>Fungi incertae sedis</taxon>
        <taxon>Mucoromycota</taxon>
        <taxon>Glomeromycotina</taxon>
        <taxon>Glomeromycetes</taxon>
        <taxon>Glomerales</taxon>
        <taxon>Glomeraceae</taxon>
        <taxon>Rhizophagus</taxon>
    </lineage>
</organism>
<dbReference type="AlphaFoldDB" id="A0A015KGM1"/>
<evidence type="ECO:0000313" key="2">
    <source>
        <dbReference type="Proteomes" id="UP000022910"/>
    </source>
</evidence>
<name>A0A015KGM1_RHIIW</name>
<reference evidence="1 2" key="1">
    <citation type="submission" date="2014-02" db="EMBL/GenBank/DDBJ databases">
        <title>Single nucleus genome sequencing reveals high similarity among nuclei of an endomycorrhizal fungus.</title>
        <authorList>
            <person name="Lin K."/>
            <person name="Geurts R."/>
            <person name="Zhang Z."/>
            <person name="Limpens E."/>
            <person name="Saunders D.G."/>
            <person name="Mu D."/>
            <person name="Pang E."/>
            <person name="Cao H."/>
            <person name="Cha H."/>
            <person name="Lin T."/>
            <person name="Zhou Q."/>
            <person name="Shang Y."/>
            <person name="Li Y."/>
            <person name="Ivanov S."/>
            <person name="Sharma T."/>
            <person name="Velzen R.V."/>
            <person name="Ruijter N.D."/>
            <person name="Aanen D.K."/>
            <person name="Win J."/>
            <person name="Kamoun S."/>
            <person name="Bisseling T."/>
            <person name="Huang S."/>
        </authorList>
    </citation>
    <scope>NUCLEOTIDE SEQUENCE [LARGE SCALE GENOMIC DNA]</scope>
    <source>
        <strain evidence="2">DAOM197198w</strain>
    </source>
</reference>
<evidence type="ECO:0000313" key="1">
    <source>
        <dbReference type="EMBL" id="EXX78785.1"/>
    </source>
</evidence>
<protein>
    <submittedName>
        <fullName evidence="1">Uncharacterized protein</fullName>
    </submittedName>
</protein>
<comment type="caution">
    <text evidence="1">The sequence shown here is derived from an EMBL/GenBank/DDBJ whole genome shotgun (WGS) entry which is preliminary data.</text>
</comment>
<proteinExistence type="predicted"/>
<dbReference type="Proteomes" id="UP000022910">
    <property type="component" value="Unassembled WGS sequence"/>
</dbReference>
<dbReference type="HOGENOM" id="CLU_2607257_0_0_1"/>
<keyword evidence="2" id="KW-1185">Reference proteome</keyword>
<gene>
    <name evidence="1" type="ORF">RirG_011970</name>
</gene>
<dbReference type="EMBL" id="JEMT01008263">
    <property type="protein sequence ID" value="EXX78785.1"/>
    <property type="molecule type" value="Genomic_DNA"/>
</dbReference>
<accession>A0A015KGM1</accession>
<sequence>MGVPLAASGAVISLLSSGEKPRNEVELSAVAPGEYWRVFEKEKIAKWMKKRRRAVGSTTNSLAAQCKPTNAVSCNVGWP</sequence>